<dbReference type="InterPro" id="IPR015235">
    <property type="entry name" value="DUF1937"/>
</dbReference>
<evidence type="ECO:0000259" key="1">
    <source>
        <dbReference type="Pfam" id="PF09152"/>
    </source>
</evidence>
<proteinExistence type="predicted"/>
<dbReference type="Pfam" id="PF09152">
    <property type="entry name" value="DUF1937"/>
    <property type="match status" value="1"/>
</dbReference>
<gene>
    <name evidence="2" type="ORF">LCGC14_1634020</name>
</gene>
<name>A0A0F9IP21_9ZZZZ</name>
<organism evidence="2">
    <name type="scientific">marine sediment metagenome</name>
    <dbReference type="NCBI Taxonomy" id="412755"/>
    <lineage>
        <taxon>unclassified sequences</taxon>
        <taxon>metagenomes</taxon>
        <taxon>ecological metagenomes</taxon>
    </lineage>
</organism>
<dbReference type="EMBL" id="LAZR01013520">
    <property type="protein sequence ID" value="KKM21584.1"/>
    <property type="molecule type" value="Genomic_DNA"/>
</dbReference>
<dbReference type="AlphaFoldDB" id="A0A0F9IP21"/>
<evidence type="ECO:0000313" key="2">
    <source>
        <dbReference type="EMBL" id="KKM21584.1"/>
    </source>
</evidence>
<feature type="domain" description="DUF1937" evidence="1">
    <location>
        <begin position="5"/>
        <end position="117"/>
    </location>
</feature>
<dbReference type="Gene3D" id="3.40.50.10400">
    <property type="entry name" value="Hypothetical protein PA1492"/>
    <property type="match status" value="1"/>
</dbReference>
<sequence>MKSYIYLASPYTALRADGTYDDILMQERYTAVTECFQKLVAAGLIVYCPITMSHHIDCLHRNLHGNRMPPEFWYEFDKPFIQHASQLFILKLPGWEESKGLKDEIETAKDRHIPVTYLEFISTHGNRLET</sequence>
<accession>A0A0F9IP21</accession>
<comment type="caution">
    <text evidence="2">The sequence shown here is derived from an EMBL/GenBank/DDBJ whole genome shotgun (WGS) entry which is preliminary data.</text>
</comment>
<protein>
    <recommendedName>
        <fullName evidence="1">DUF1937 domain-containing protein</fullName>
    </recommendedName>
</protein>
<reference evidence="2" key="1">
    <citation type="journal article" date="2015" name="Nature">
        <title>Complex archaea that bridge the gap between prokaryotes and eukaryotes.</title>
        <authorList>
            <person name="Spang A."/>
            <person name="Saw J.H."/>
            <person name="Jorgensen S.L."/>
            <person name="Zaremba-Niedzwiedzka K."/>
            <person name="Martijn J."/>
            <person name="Lind A.E."/>
            <person name="van Eijk R."/>
            <person name="Schleper C."/>
            <person name="Guy L."/>
            <person name="Ettema T.J."/>
        </authorList>
    </citation>
    <scope>NUCLEOTIDE SEQUENCE</scope>
</reference>
<dbReference type="SUPFAM" id="SSF52309">
    <property type="entry name" value="N-(deoxy)ribosyltransferase-like"/>
    <property type="match status" value="1"/>
</dbReference>